<accession>A0A4S5BTJ3</accession>
<feature type="domain" description="Phosphatidylglycerol lysyltransferase C-terminal" evidence="1">
    <location>
        <begin position="43"/>
        <end position="295"/>
    </location>
</feature>
<dbReference type="Gene3D" id="3.40.630.30">
    <property type="match status" value="2"/>
</dbReference>
<dbReference type="InterPro" id="IPR016181">
    <property type="entry name" value="Acyl_CoA_acyltransferase"/>
</dbReference>
<comment type="caution">
    <text evidence="2">The sequence shown here is derived from an EMBL/GenBank/DDBJ whole genome shotgun (WGS) entry which is preliminary data.</text>
</comment>
<organism evidence="2 3">
    <name type="scientific">Lampropedia aestuarii</name>
    <dbReference type="NCBI Taxonomy" id="2562762"/>
    <lineage>
        <taxon>Bacteria</taxon>
        <taxon>Pseudomonadati</taxon>
        <taxon>Pseudomonadota</taxon>
        <taxon>Betaproteobacteria</taxon>
        <taxon>Burkholderiales</taxon>
        <taxon>Comamonadaceae</taxon>
        <taxon>Lampropedia</taxon>
    </lineage>
</organism>
<dbReference type="PANTHER" id="PTHR41373:SF1">
    <property type="entry name" value="PHOSPHATIDYLGLYCEROL LYSYLTRANSFERASE C-TERMINAL DOMAIN-CONTAINING PROTEIN"/>
    <property type="match status" value="1"/>
</dbReference>
<evidence type="ECO:0000313" key="3">
    <source>
        <dbReference type="Proteomes" id="UP000306236"/>
    </source>
</evidence>
<gene>
    <name evidence="2" type="ORF">E8K88_10060</name>
</gene>
<dbReference type="OrthoDB" id="9765580at2"/>
<dbReference type="Pfam" id="PF09924">
    <property type="entry name" value="LPG_synthase_C"/>
    <property type="match status" value="1"/>
</dbReference>
<name>A0A4S5BTJ3_9BURK</name>
<keyword evidence="3" id="KW-1185">Reference proteome</keyword>
<dbReference type="PANTHER" id="PTHR41373">
    <property type="entry name" value="DUF2156 DOMAIN-CONTAINING PROTEIN"/>
    <property type="match status" value="1"/>
</dbReference>
<evidence type="ECO:0000313" key="2">
    <source>
        <dbReference type="EMBL" id="THJ33258.1"/>
    </source>
</evidence>
<proteinExistence type="predicted"/>
<dbReference type="Proteomes" id="UP000306236">
    <property type="component" value="Unassembled WGS sequence"/>
</dbReference>
<protein>
    <submittedName>
        <fullName evidence="2">DUF2156 domain-containing protein</fullName>
    </submittedName>
</protein>
<reference evidence="2 3" key="1">
    <citation type="submission" date="2019-04" db="EMBL/GenBank/DDBJ databases">
        <title>Lampropedia sp YIM MLB12 draf genome.</title>
        <authorList>
            <person name="Wang Y.-X."/>
        </authorList>
    </citation>
    <scope>NUCLEOTIDE SEQUENCE [LARGE SCALE GENOMIC DNA]</scope>
    <source>
        <strain evidence="2 3">YIM MLB12</strain>
    </source>
</reference>
<dbReference type="InterPro" id="IPR024320">
    <property type="entry name" value="LPG_synthase_C"/>
</dbReference>
<sequence>MAHRRAAALSQTLPQTLVLAHAAELRKLIAAVTADWGVQCLAEYTFANLWLFRREHAYRYRAGAWPVVSGLTYDGQRHAMPLFRLSQAPPGVIDALLDEHQCLYPLPAQLVQQLDANKYHWRAQRDDSDYLYPADQFRYYRGSVLGKKRNLVRQLLRQHAVEAVPYSAHWAGQAQAVLAGWMQDKGKAAGAADEQPCLEALQQAQALGLWGYGYCIEGEPVGFVLAESLAAGVYAVRFAKSRSRYKGLAQYMFQHLCLHGPADLAWLNFEQDLGLANFRQTKQSYQPCALLDKWRLFRR</sequence>
<dbReference type="SUPFAM" id="SSF55729">
    <property type="entry name" value="Acyl-CoA N-acyltransferases (Nat)"/>
    <property type="match status" value="2"/>
</dbReference>
<evidence type="ECO:0000259" key="1">
    <source>
        <dbReference type="Pfam" id="PF09924"/>
    </source>
</evidence>
<dbReference type="EMBL" id="SSWX01000011">
    <property type="protein sequence ID" value="THJ33258.1"/>
    <property type="molecule type" value="Genomic_DNA"/>
</dbReference>
<dbReference type="AlphaFoldDB" id="A0A4S5BTJ3"/>
<dbReference type="InterPro" id="IPR016732">
    <property type="entry name" value="UCP018688"/>
</dbReference>